<evidence type="ECO:0000313" key="3">
    <source>
        <dbReference type="Proteomes" id="UP000626092"/>
    </source>
</evidence>
<keyword evidence="3" id="KW-1185">Reference proteome</keyword>
<comment type="caution">
    <text evidence="2">The sequence shown here is derived from an EMBL/GenBank/DDBJ whole genome shotgun (WGS) entry which is preliminary data.</text>
</comment>
<reference evidence="2" key="1">
    <citation type="submission" date="2019-11" db="EMBL/GenBank/DDBJ databases">
        <authorList>
            <person name="Liu Y."/>
            <person name="Hou J."/>
            <person name="Li T.-Q."/>
            <person name="Guan C.-H."/>
            <person name="Wu X."/>
            <person name="Wu H.-Z."/>
            <person name="Ling F."/>
            <person name="Zhang R."/>
            <person name="Shi X.-G."/>
            <person name="Ren J.-P."/>
            <person name="Chen E.-F."/>
            <person name="Sun J.-M."/>
        </authorList>
    </citation>
    <scope>NUCLEOTIDE SEQUENCE</scope>
    <source>
        <strain evidence="2">Adult_tree_wgs_1</strain>
        <tissue evidence="2">Leaves</tissue>
    </source>
</reference>
<dbReference type="InterPro" id="IPR045464">
    <property type="entry name" value="Hrt3/FBXO9_C"/>
</dbReference>
<name>A0A834G7W4_RHOSS</name>
<dbReference type="Pfam" id="PF19270">
    <property type="entry name" value="FBO_C"/>
    <property type="match status" value="1"/>
</dbReference>
<sequence length="68" mass="7681">MVRFSARPDEGILRVVEGWREDETHNLDVSAVTHKIKGSQTFGLHSIWKGGNSVLNLPVERMDYFVPG</sequence>
<evidence type="ECO:0000313" key="2">
    <source>
        <dbReference type="EMBL" id="KAF7126486.1"/>
    </source>
</evidence>
<dbReference type="OrthoDB" id="2117972at2759"/>
<dbReference type="EMBL" id="WJXA01000011">
    <property type="protein sequence ID" value="KAF7126486.1"/>
    <property type="molecule type" value="Genomic_DNA"/>
</dbReference>
<dbReference type="AlphaFoldDB" id="A0A834G7W4"/>
<accession>A0A834G7W4</accession>
<gene>
    <name evidence="2" type="ORF">RHSIM_Rhsim11G0069000</name>
</gene>
<evidence type="ECO:0000259" key="1">
    <source>
        <dbReference type="Pfam" id="PF19270"/>
    </source>
</evidence>
<protein>
    <recommendedName>
        <fullName evidence="1">F-box protein Hrt3/FBXO9 C-terminal domain-containing protein</fullName>
    </recommendedName>
</protein>
<proteinExistence type="predicted"/>
<dbReference type="Proteomes" id="UP000626092">
    <property type="component" value="Unassembled WGS sequence"/>
</dbReference>
<organism evidence="2 3">
    <name type="scientific">Rhododendron simsii</name>
    <name type="common">Sims's rhododendron</name>
    <dbReference type="NCBI Taxonomy" id="118357"/>
    <lineage>
        <taxon>Eukaryota</taxon>
        <taxon>Viridiplantae</taxon>
        <taxon>Streptophyta</taxon>
        <taxon>Embryophyta</taxon>
        <taxon>Tracheophyta</taxon>
        <taxon>Spermatophyta</taxon>
        <taxon>Magnoliopsida</taxon>
        <taxon>eudicotyledons</taxon>
        <taxon>Gunneridae</taxon>
        <taxon>Pentapetalae</taxon>
        <taxon>asterids</taxon>
        <taxon>Ericales</taxon>
        <taxon>Ericaceae</taxon>
        <taxon>Ericoideae</taxon>
        <taxon>Rhodoreae</taxon>
        <taxon>Rhododendron</taxon>
    </lineage>
</organism>
<feature type="domain" description="F-box protein Hrt3/FBXO9 C-terminal" evidence="1">
    <location>
        <begin position="7"/>
        <end position="68"/>
    </location>
</feature>